<feature type="compositionally biased region" description="Basic and acidic residues" evidence="6">
    <location>
        <begin position="131"/>
        <end position="148"/>
    </location>
</feature>
<dbReference type="PROSITE" id="PS51257">
    <property type="entry name" value="PROKAR_LIPOPROTEIN"/>
    <property type="match status" value="1"/>
</dbReference>
<keyword evidence="9" id="KW-1185">Reference proteome</keyword>
<dbReference type="GO" id="GO:0030288">
    <property type="term" value="C:outer membrane-bounded periplasmic space"/>
    <property type="evidence" value="ECO:0007669"/>
    <property type="project" value="InterPro"/>
</dbReference>
<keyword evidence="4" id="KW-0564">Palmitate</keyword>
<organism evidence="8 9">
    <name type="scientific">Donghicola tyrosinivorans</name>
    <dbReference type="NCBI Taxonomy" id="1652492"/>
    <lineage>
        <taxon>Bacteria</taxon>
        <taxon>Pseudomonadati</taxon>
        <taxon>Pseudomonadota</taxon>
        <taxon>Alphaproteobacteria</taxon>
        <taxon>Rhodobacterales</taxon>
        <taxon>Roseobacteraceae</taxon>
        <taxon>Donghicola</taxon>
    </lineage>
</organism>
<evidence type="ECO:0000256" key="2">
    <source>
        <dbReference type="ARBA" id="ARBA00022729"/>
    </source>
</evidence>
<feature type="region of interest" description="Disordered" evidence="6">
    <location>
        <begin position="129"/>
        <end position="148"/>
    </location>
</feature>
<feature type="signal peptide" evidence="7">
    <location>
        <begin position="1"/>
        <end position="25"/>
    </location>
</feature>
<dbReference type="PANTHER" id="PTHR41164">
    <property type="entry name" value="CURLI PRODUCTION ASSEMBLY/TRANSPORT COMPONENT CSGG"/>
    <property type="match status" value="1"/>
</dbReference>
<name>A0A2T0WWD3_9RHOB</name>
<feature type="chain" id="PRO_5015697732" evidence="7">
    <location>
        <begin position="26"/>
        <end position="338"/>
    </location>
</feature>
<reference evidence="8 9" key="1">
    <citation type="submission" date="2018-03" db="EMBL/GenBank/DDBJ databases">
        <title>Genomic Encyclopedia of Archaeal and Bacterial Type Strains, Phase II (KMG-II): from individual species to whole genera.</title>
        <authorList>
            <person name="Goeker M."/>
        </authorList>
    </citation>
    <scope>NUCLEOTIDE SEQUENCE [LARGE SCALE GENOMIC DNA]</scope>
    <source>
        <strain evidence="8 9">DSM 100212</strain>
    </source>
</reference>
<gene>
    <name evidence="8" type="ORF">CLV74_10414</name>
</gene>
<evidence type="ECO:0000313" key="8">
    <source>
        <dbReference type="EMBL" id="PRY91002.1"/>
    </source>
</evidence>
<evidence type="ECO:0000256" key="1">
    <source>
        <dbReference type="ARBA" id="ARBA00022475"/>
    </source>
</evidence>
<evidence type="ECO:0000313" key="9">
    <source>
        <dbReference type="Proteomes" id="UP000238392"/>
    </source>
</evidence>
<keyword evidence="3" id="KW-0472">Membrane</keyword>
<dbReference type="RefSeq" id="WP_170107999.1">
    <property type="nucleotide sequence ID" value="NZ_PVTQ01000004.1"/>
</dbReference>
<dbReference type="AlphaFoldDB" id="A0A2T0WWD3"/>
<sequence length="338" mass="37138">MRHKTQTALGIVAFFLAGCSAAYHEADLTKTQTGGEDVAVQSAAYTPLKDFPQRSQRTSIAVYEFPDLTGALAKNDSFSELGKSVSQGADAYVVAALREVGNGSWFRVVERRFLEPVLQERRLITGQATEDAQRAHTQSERARIKTETDGIEKDVEGLRANIYRDYGVDGLQAAKTNLPPIEQTLDNLDRYRARRISEIGKEIPFSAFVLGKPVQDIIPADYLITGAIVSYDHDVINGGGGLRLANFGVKERVRRDIITVNLRLVDVSTSEIIAEETVTQAVESRLVQGNTMTYVTLDRILEAEAGTAINEPKSFALDAALRVALSSVLRQWTASYRG</sequence>
<evidence type="ECO:0000256" key="7">
    <source>
        <dbReference type="SAM" id="SignalP"/>
    </source>
</evidence>
<dbReference type="Gene3D" id="3.40.50.10610">
    <property type="entry name" value="ABC-type transport auxiliary lipoprotein component"/>
    <property type="match status" value="2"/>
</dbReference>
<evidence type="ECO:0000256" key="6">
    <source>
        <dbReference type="SAM" id="MobiDB-lite"/>
    </source>
</evidence>
<evidence type="ECO:0000256" key="5">
    <source>
        <dbReference type="ARBA" id="ARBA00023288"/>
    </source>
</evidence>
<proteinExistence type="predicted"/>
<keyword evidence="2 7" id="KW-0732">Signal</keyword>
<evidence type="ECO:0000256" key="3">
    <source>
        <dbReference type="ARBA" id="ARBA00023136"/>
    </source>
</evidence>
<dbReference type="EMBL" id="PVTQ01000004">
    <property type="protein sequence ID" value="PRY91002.1"/>
    <property type="molecule type" value="Genomic_DNA"/>
</dbReference>
<keyword evidence="1" id="KW-1003">Cell membrane</keyword>
<protein>
    <submittedName>
        <fullName evidence="8">Curli production assembly/transport component CsgG</fullName>
    </submittedName>
</protein>
<dbReference type="Proteomes" id="UP000238392">
    <property type="component" value="Unassembled WGS sequence"/>
</dbReference>
<evidence type="ECO:0000256" key="4">
    <source>
        <dbReference type="ARBA" id="ARBA00023139"/>
    </source>
</evidence>
<dbReference type="Pfam" id="PF03783">
    <property type="entry name" value="CsgG"/>
    <property type="match status" value="2"/>
</dbReference>
<dbReference type="InterPro" id="IPR005534">
    <property type="entry name" value="Curli_assmbl/transp-comp_CsgG"/>
</dbReference>
<comment type="caution">
    <text evidence="8">The sequence shown here is derived from an EMBL/GenBank/DDBJ whole genome shotgun (WGS) entry which is preliminary data.</text>
</comment>
<dbReference type="PANTHER" id="PTHR41164:SF1">
    <property type="entry name" value="CURLI PRODUCTION ASSEMBLY_TRANSPORT COMPONENT CSGG"/>
    <property type="match status" value="1"/>
</dbReference>
<keyword evidence="5" id="KW-0449">Lipoprotein</keyword>
<accession>A0A2T0WWD3</accession>